<gene>
    <name evidence="1" type="ORF">V5J35_001481</name>
</gene>
<protein>
    <submittedName>
        <fullName evidence="1">Uncharacterized protein</fullName>
    </submittedName>
</protein>
<comment type="caution">
    <text evidence="1">The sequence shown here is derived from an EMBL/GenBank/DDBJ whole genome shotgun (WGS) entry which is preliminary data.</text>
</comment>
<dbReference type="Proteomes" id="UP001549366">
    <property type="component" value="Unassembled WGS sequence"/>
</dbReference>
<dbReference type="EMBL" id="JBEWTB010000002">
    <property type="protein sequence ID" value="MET4756289.1"/>
    <property type="molecule type" value="Genomic_DNA"/>
</dbReference>
<sequence>MVTTAQIKQPIVTTGGTSCHQTGTITPDNINFHGRAVSKADASPYKLSVYLANNHSFIKLEDKERDVAIAAGLYPNESEEMKTGYAALPEILVSKLPGAIGDEFDSYKSQNGFESKPKVTFPLLEEEAMEIEEFVMDYADACNKNLPGCIYQALTFNCVDFAQTAFSKTSYPGHFVEYFPTKMLMQDFGEATAYASLSAPHVQACLKSSTLMLAVSMGSYLVPKAASAATSLGSWLTSSLWPKATANEPIDPKTLQSRYKSVKSSFYACENFWAEFHSRNQATSALISESTDLQFRFLEVEKTVEKEGYGGKSQAGLDKELKMLEQDFRTLDEKLKVQLGKSLNTAS</sequence>
<organism evidence="1 2">
    <name type="scientific">Endozoicomonas lisbonensis</name>
    <dbReference type="NCBI Taxonomy" id="3120522"/>
    <lineage>
        <taxon>Bacteria</taxon>
        <taxon>Pseudomonadati</taxon>
        <taxon>Pseudomonadota</taxon>
        <taxon>Gammaproteobacteria</taxon>
        <taxon>Oceanospirillales</taxon>
        <taxon>Endozoicomonadaceae</taxon>
        <taxon>Endozoicomonas</taxon>
    </lineage>
</organism>
<name>A0ABV2SFZ5_9GAMM</name>
<accession>A0ABV2SFZ5</accession>
<dbReference type="RefSeq" id="WP_354010637.1">
    <property type="nucleotide sequence ID" value="NZ_JBEWTA010000001.1"/>
</dbReference>
<reference evidence="1 2" key="1">
    <citation type="submission" date="2024-06" db="EMBL/GenBank/DDBJ databases">
        <title>Genomic Encyclopedia of Type Strains, Phase V (KMG-V): Genome sequencing to study the core and pangenomes of soil and plant-associated prokaryotes.</title>
        <authorList>
            <person name="Whitman W."/>
        </authorList>
    </citation>
    <scope>NUCLEOTIDE SEQUENCE [LARGE SCALE GENOMIC DNA]</scope>
    <source>
        <strain evidence="1 2">NE40</strain>
    </source>
</reference>
<evidence type="ECO:0000313" key="2">
    <source>
        <dbReference type="Proteomes" id="UP001549366"/>
    </source>
</evidence>
<keyword evidence="2" id="KW-1185">Reference proteome</keyword>
<evidence type="ECO:0000313" key="1">
    <source>
        <dbReference type="EMBL" id="MET4756289.1"/>
    </source>
</evidence>
<proteinExistence type="predicted"/>